<evidence type="ECO:0000256" key="1">
    <source>
        <dbReference type="ARBA" id="ARBA00023159"/>
    </source>
</evidence>
<proteinExistence type="predicted"/>
<dbReference type="InterPro" id="IPR014710">
    <property type="entry name" value="RmlC-like_jellyroll"/>
</dbReference>
<dbReference type="InterPro" id="IPR036390">
    <property type="entry name" value="WH_DNA-bd_sf"/>
</dbReference>
<accession>A0A6X4QPY4</accession>
<dbReference type="SUPFAM" id="SSF51206">
    <property type="entry name" value="cAMP-binding domain-like"/>
    <property type="match status" value="1"/>
</dbReference>
<sequence>MSEKLDTVLGYLKEFPDYYKHVKKQTYTMNEKLIFEEEKAKHIFFVLEGYAAVELEDNLRKTNYISIFVLPYNILGIDAFSSYPKKKHSITVMSESLVLYKIDADFLLNILSIKPDVNDFLLTSIADVFARHYALLGMIAKTPKERIYMALENLAVEMGSEDEEKNEIVLPNFINQSVLARYCSTTQPNISNLLTELVEEEFLVNKKSPYRIDKDSLDIGDLY</sequence>
<protein>
    <submittedName>
        <fullName evidence="2">Crp/Fnr family transcriptional regulator</fullName>
    </submittedName>
</protein>
<comment type="caution">
    <text evidence="2">The sequence shown here is derived from an EMBL/GenBank/DDBJ whole genome shotgun (WGS) entry which is preliminary data.</text>
</comment>
<evidence type="ECO:0000313" key="2">
    <source>
        <dbReference type="EMBL" id="HAA9722222.1"/>
    </source>
</evidence>
<keyword evidence="1" id="KW-0010">Activator</keyword>
<dbReference type="Gene3D" id="2.60.120.10">
    <property type="entry name" value="Jelly Rolls"/>
    <property type="match status" value="1"/>
</dbReference>
<organism evidence="2">
    <name type="scientific">Listeria monocytogenes</name>
    <dbReference type="NCBI Taxonomy" id="1639"/>
    <lineage>
        <taxon>Bacteria</taxon>
        <taxon>Bacillati</taxon>
        <taxon>Bacillota</taxon>
        <taxon>Bacilli</taxon>
        <taxon>Bacillales</taxon>
        <taxon>Listeriaceae</taxon>
        <taxon>Listeria</taxon>
    </lineage>
</organism>
<dbReference type="EMBL" id="DAAEZQ010000004">
    <property type="protein sequence ID" value="HAA9722222.1"/>
    <property type="molecule type" value="Genomic_DNA"/>
</dbReference>
<gene>
    <name evidence="2" type="ORF">GIH49_08760</name>
</gene>
<dbReference type="InterPro" id="IPR000595">
    <property type="entry name" value="cNMP-bd_dom"/>
</dbReference>
<dbReference type="SUPFAM" id="SSF46785">
    <property type="entry name" value="Winged helix' DNA-binding domain"/>
    <property type="match status" value="1"/>
</dbReference>
<dbReference type="InterPro" id="IPR018490">
    <property type="entry name" value="cNMP-bd_dom_sf"/>
</dbReference>
<reference evidence="2" key="2">
    <citation type="submission" date="2019-11" db="EMBL/GenBank/DDBJ databases">
        <authorList>
            <consortium name="NCBI Pathogen Detection Project"/>
        </authorList>
    </citation>
    <scope>NUCLEOTIDE SEQUENCE</scope>
    <source>
        <strain evidence="2">HPB3501</strain>
    </source>
</reference>
<name>A0A6X4QPY4_LISMN</name>
<dbReference type="CDD" id="cd00038">
    <property type="entry name" value="CAP_ED"/>
    <property type="match status" value="1"/>
</dbReference>
<dbReference type="Proteomes" id="UP000844471">
    <property type="component" value="Unassembled WGS sequence"/>
</dbReference>
<dbReference type="AlphaFoldDB" id="A0A6X4QPY4"/>
<reference evidence="2" key="1">
    <citation type="journal article" date="2018" name="Genome Biol.">
        <title>SKESA: strategic k-mer extension for scrupulous assemblies.</title>
        <authorList>
            <person name="Souvorov A."/>
            <person name="Agarwala R."/>
            <person name="Lipman D.J."/>
        </authorList>
    </citation>
    <scope>NUCLEOTIDE SEQUENCE [LARGE SCALE GENOMIC DNA]</scope>
    <source>
        <strain evidence="2">HPB3501</strain>
    </source>
</reference>